<gene>
    <name evidence="2" type="ORF">JOM49_008553</name>
</gene>
<feature type="compositionally biased region" description="Basic and acidic residues" evidence="1">
    <location>
        <begin position="130"/>
        <end position="139"/>
    </location>
</feature>
<comment type="caution">
    <text evidence="2">The sequence shown here is derived from an EMBL/GenBank/DDBJ whole genome shotgun (WGS) entry which is preliminary data.</text>
</comment>
<organism evidence="2 3">
    <name type="scientific">Amycolatopsis magusensis</name>
    <dbReference type="NCBI Taxonomy" id="882444"/>
    <lineage>
        <taxon>Bacteria</taxon>
        <taxon>Bacillati</taxon>
        <taxon>Actinomycetota</taxon>
        <taxon>Actinomycetes</taxon>
        <taxon>Pseudonocardiales</taxon>
        <taxon>Pseudonocardiaceae</taxon>
        <taxon>Amycolatopsis</taxon>
    </lineage>
</organism>
<evidence type="ECO:0000256" key="1">
    <source>
        <dbReference type="SAM" id="MobiDB-lite"/>
    </source>
</evidence>
<dbReference type="SUPFAM" id="SSF82607">
    <property type="entry name" value="YbaB-like"/>
    <property type="match status" value="1"/>
</dbReference>
<reference evidence="2 3" key="1">
    <citation type="submission" date="2021-03" db="EMBL/GenBank/DDBJ databases">
        <title>Sequencing the genomes of 1000 actinobacteria strains.</title>
        <authorList>
            <person name="Klenk H.-P."/>
        </authorList>
    </citation>
    <scope>NUCLEOTIDE SEQUENCE [LARGE SCALE GENOMIC DNA]</scope>
    <source>
        <strain evidence="2 3">DSM 45510</strain>
    </source>
</reference>
<evidence type="ECO:0000313" key="2">
    <source>
        <dbReference type="EMBL" id="MBP2187027.1"/>
    </source>
</evidence>
<dbReference type="Pfam" id="PF02575">
    <property type="entry name" value="YbaB_DNA_bd"/>
    <property type="match status" value="1"/>
</dbReference>
<dbReference type="InterPro" id="IPR004401">
    <property type="entry name" value="YbaB/EbfC"/>
</dbReference>
<dbReference type="EMBL" id="JAGGMS010000001">
    <property type="protein sequence ID" value="MBP2187027.1"/>
    <property type="molecule type" value="Genomic_DNA"/>
</dbReference>
<name>A0ABS4Q5R6_9PSEU</name>
<sequence>MEQVPITQTTRQLIEQTRARSEAISQVESMMAQAKGTAHDLDNTVEVTVDAHGKLLALWLAPSAVNWDADRLGSLIVEVADVAQREAVQDSYNKVALLLGEDVTAMIEQISGLPAPARAENDDNGLTVEEFQRRREQRLAQEAANQPPPRRPRIEEDDDLYSFDPASLRSDR</sequence>
<dbReference type="InterPro" id="IPR036894">
    <property type="entry name" value="YbaB-like_sf"/>
</dbReference>
<protein>
    <submittedName>
        <fullName evidence="2">DNA-binding protein YbaB</fullName>
    </submittedName>
</protein>
<dbReference type="Gene3D" id="3.30.1310.10">
    <property type="entry name" value="Nucleoid-associated protein YbaB-like domain"/>
    <property type="match status" value="1"/>
</dbReference>
<feature type="region of interest" description="Disordered" evidence="1">
    <location>
        <begin position="114"/>
        <end position="172"/>
    </location>
</feature>
<dbReference type="Proteomes" id="UP000741013">
    <property type="component" value="Unassembled WGS sequence"/>
</dbReference>
<keyword evidence="3" id="KW-1185">Reference proteome</keyword>
<accession>A0ABS4Q5R6</accession>
<dbReference type="RefSeq" id="WP_209670483.1">
    <property type="nucleotide sequence ID" value="NZ_JAGGMS010000001.1"/>
</dbReference>
<evidence type="ECO:0000313" key="3">
    <source>
        <dbReference type="Proteomes" id="UP000741013"/>
    </source>
</evidence>
<proteinExistence type="predicted"/>
<dbReference type="GO" id="GO:0003677">
    <property type="term" value="F:DNA binding"/>
    <property type="evidence" value="ECO:0007669"/>
    <property type="project" value="UniProtKB-KW"/>
</dbReference>
<keyword evidence="2" id="KW-0238">DNA-binding</keyword>